<dbReference type="VEuPathDB" id="PlasmoDB:PBANKA_0302100"/>
<proteinExistence type="predicted"/>
<gene>
    <name evidence="2" type="ORF">PBNK65NY_000033300</name>
</gene>
<feature type="coiled-coil region" evidence="1">
    <location>
        <begin position="432"/>
        <end position="487"/>
    </location>
</feature>
<dbReference type="Proteomes" id="UP000516480">
    <property type="component" value="Chromosome 3"/>
</dbReference>
<protein>
    <submittedName>
        <fullName evidence="2">Uncharacterized protein</fullName>
    </submittedName>
</protein>
<name>A0A1C6WPQ5_PLABE</name>
<evidence type="ECO:0000313" key="3">
    <source>
        <dbReference type="Proteomes" id="UP000516480"/>
    </source>
</evidence>
<reference evidence="2 3" key="1">
    <citation type="submission" date="2016-08" db="EMBL/GenBank/DDBJ databases">
        <authorList>
            <consortium name="Pathogen Informatics"/>
        </authorList>
    </citation>
    <scope>NUCLEOTIDE SEQUENCE [LARGE SCALE GENOMIC DNA]</scope>
    <source>
        <strain evidence="2 3">NK65 ny</strain>
    </source>
</reference>
<evidence type="ECO:0000256" key="1">
    <source>
        <dbReference type="SAM" id="Coils"/>
    </source>
</evidence>
<accession>A0A1C6WPQ5</accession>
<evidence type="ECO:0000313" key="2">
    <source>
        <dbReference type="EMBL" id="SCL90648.1"/>
    </source>
</evidence>
<feature type="coiled-coil region" evidence="1">
    <location>
        <begin position="588"/>
        <end position="615"/>
    </location>
</feature>
<dbReference type="AlphaFoldDB" id="A0A1C6WPQ5"/>
<organism evidence="2 3">
    <name type="scientific">Plasmodium berghei</name>
    <dbReference type="NCBI Taxonomy" id="5821"/>
    <lineage>
        <taxon>Eukaryota</taxon>
        <taxon>Sar</taxon>
        <taxon>Alveolata</taxon>
        <taxon>Apicomplexa</taxon>
        <taxon>Aconoidasida</taxon>
        <taxon>Haemosporida</taxon>
        <taxon>Plasmodiidae</taxon>
        <taxon>Plasmodium</taxon>
        <taxon>Plasmodium (Vinckeia)</taxon>
    </lineage>
</organism>
<keyword evidence="1" id="KW-0175">Coiled coil</keyword>
<sequence>MLTKIYYDKIAHNPNYFFTSQKKDKGKMYNNKMVNYEKEEKKRTEINFIKSEKYHHSNNDFNKNIEKINTEKCERASILLDNMSALDYSNLNNGDKRSDSIYSVNWKVLKTNELNYMNSGNIGNDKYKRRSLTCNNFTNNIFDSSINENKKLLYEIEKSDFKDINQQIGKTLINSYSDYYLENEKKDWSKFNKFSNYNMLDLDTYNNEDIDIPLYKDKTNIIIDNGKNDDNPFNNRLMNFQKRKHVKNYNGENIKFELLKENKDDYNGRNNIFYRPDENVNKIEMNRKRIDKEDKYIFNLKSGKKERIDVKLCKDKNKKDVKKNIISEWYNNSEENNKMFENKMKTEFDIKLNKMIEKYRVQDEEKKEVTNIIYKKYMNIKNGLIKESYEKKKLKDENEKLKNELMGLIKPPIENNMIYDYKKKLENYMYLSKNKDIEVKKLENELINMKNKLNVFEKEYLDLSSEKKKLRDTNEEIKKDNINLKKKLETFKIVNEEMKEILFYKDLKINYFYNIINLLDSTIIKEDIQKAMFSKEKKRVEIFDDIDNGSIDSQKMENNCRKNIDEYQSFKGDKEMGVIKNMNKKIIIKSFVQKIEDINKKIKKHMNALDSYENKMSNILYNSYEIGENSENTNEKNKKDNELLDKYFNCENLSFNENELNLSVGSDGLTTFFAKSSSKDKN</sequence>
<dbReference type="EMBL" id="LT608139">
    <property type="protein sequence ID" value="SCL90648.1"/>
    <property type="molecule type" value="Genomic_DNA"/>
</dbReference>